<evidence type="ECO:0000256" key="1">
    <source>
        <dbReference type="ARBA" id="ARBA00004651"/>
    </source>
</evidence>
<evidence type="ECO:0000256" key="4">
    <source>
        <dbReference type="ARBA" id="ARBA00022989"/>
    </source>
</evidence>
<dbReference type="PANTHER" id="PTHR35007">
    <property type="entry name" value="INTEGRAL MEMBRANE PROTEIN-RELATED"/>
    <property type="match status" value="1"/>
</dbReference>
<sequence>MLIFGVTLVVASLIALYYALDIFGEKETVAAQRLREATADDHVVGGSAKLTEDVKESFARRFTPVGMIEKAERNYMLAGRPDGWSVSKILSSKVIFGVVGLVIGLFMYTTKGGAMGGILLFVAPLAGYFGPDILINGQAKRRQEDIQYALPDMLDQITISIESGTSFENALTRSGQTGDGPLADEIVRTVQDIGLGVPRRDAYEALIARNDVDELRKFVRAIIQGEEFGVPVSEIVRDQAKEMRVSRRLRAEGKANQVPVKMLIPLMFTILPVLFMIVIGPAIITAVSQMTGN</sequence>
<feature type="transmembrane region" description="Helical" evidence="6">
    <location>
        <begin position="114"/>
        <end position="135"/>
    </location>
</feature>
<evidence type="ECO:0000256" key="3">
    <source>
        <dbReference type="ARBA" id="ARBA00022692"/>
    </source>
</evidence>
<dbReference type="EMBL" id="JX649877">
    <property type="protein sequence ID" value="AGC71617.1"/>
    <property type="molecule type" value="Genomic_DNA"/>
</dbReference>
<evidence type="ECO:0000313" key="8">
    <source>
        <dbReference type="EMBL" id="AGC71617.1"/>
    </source>
</evidence>
<name>L7VRJ3_9BACT</name>
<feature type="transmembrane region" description="Helical" evidence="6">
    <location>
        <begin position="263"/>
        <end position="287"/>
    </location>
</feature>
<feature type="transmembrane region" description="Helical" evidence="6">
    <location>
        <begin position="6"/>
        <end position="24"/>
    </location>
</feature>
<dbReference type="AlphaFoldDB" id="L7VRJ3"/>
<feature type="domain" description="Type II secretion system protein GspF" evidence="7">
    <location>
        <begin position="154"/>
        <end position="279"/>
    </location>
</feature>
<evidence type="ECO:0000256" key="6">
    <source>
        <dbReference type="SAM" id="Phobius"/>
    </source>
</evidence>
<protein>
    <submittedName>
        <fullName evidence="8">Type II secretion system protein</fullName>
    </submittedName>
</protein>
<dbReference type="InterPro" id="IPR018076">
    <property type="entry name" value="T2SS_GspF_dom"/>
</dbReference>
<keyword evidence="2" id="KW-1003">Cell membrane</keyword>
<keyword evidence="5 6" id="KW-0472">Membrane</keyword>
<dbReference type="GO" id="GO:0005886">
    <property type="term" value="C:plasma membrane"/>
    <property type="evidence" value="ECO:0007669"/>
    <property type="project" value="UniProtKB-SubCell"/>
</dbReference>
<dbReference type="Pfam" id="PF00482">
    <property type="entry name" value="T2SSF"/>
    <property type="match status" value="1"/>
</dbReference>
<evidence type="ECO:0000256" key="5">
    <source>
        <dbReference type="ARBA" id="ARBA00023136"/>
    </source>
</evidence>
<keyword evidence="4 6" id="KW-1133">Transmembrane helix</keyword>
<proteinExistence type="predicted"/>
<feature type="transmembrane region" description="Helical" evidence="6">
    <location>
        <begin position="90"/>
        <end position="108"/>
    </location>
</feature>
<dbReference type="PANTHER" id="PTHR35007:SF2">
    <property type="entry name" value="PILUS ASSEMBLE PROTEIN"/>
    <property type="match status" value="1"/>
</dbReference>
<comment type="subcellular location">
    <subcellularLocation>
        <location evidence="1">Cell membrane</location>
        <topology evidence="1">Multi-pass membrane protein</topology>
    </subcellularLocation>
</comment>
<reference evidence="8" key="1">
    <citation type="submission" date="2012-09" db="EMBL/GenBank/DDBJ databases">
        <title>Metagenomic Characterization of a Microbial Community in Wastewater Detects High Levels of Antibiotic Resistance.</title>
        <authorList>
            <person name="Abrams M."/>
            <person name="Caldwell A."/>
            <person name="Vandaei E."/>
            <person name="Lee W."/>
            <person name="Perrott J."/>
            <person name="Khan S.Y."/>
            <person name="Ta J."/>
            <person name="Romero D."/>
            <person name="Nguyen V."/>
            <person name="Pourmand N."/>
            <person name="Ouverney C.C."/>
        </authorList>
    </citation>
    <scope>NUCLEOTIDE SEQUENCE</scope>
</reference>
<evidence type="ECO:0000256" key="2">
    <source>
        <dbReference type="ARBA" id="ARBA00022475"/>
    </source>
</evidence>
<evidence type="ECO:0000259" key="7">
    <source>
        <dbReference type="Pfam" id="PF00482"/>
    </source>
</evidence>
<organism evidence="8">
    <name type="scientific">uncultured bacterium A1Q1_fos_1053</name>
    <dbReference type="NCBI Taxonomy" id="1256539"/>
    <lineage>
        <taxon>Bacteria</taxon>
        <taxon>environmental samples</taxon>
    </lineage>
</organism>
<keyword evidence="3 6" id="KW-0812">Transmembrane</keyword>
<accession>L7VRJ3</accession>